<organism evidence="3 4">
    <name type="scientific">Mycobacterium shottsii</name>
    <dbReference type="NCBI Taxonomy" id="133549"/>
    <lineage>
        <taxon>Bacteria</taxon>
        <taxon>Bacillati</taxon>
        <taxon>Actinomycetota</taxon>
        <taxon>Actinomycetes</taxon>
        <taxon>Mycobacteriales</taxon>
        <taxon>Mycobacteriaceae</taxon>
        <taxon>Mycobacterium</taxon>
        <taxon>Mycobacterium ulcerans group</taxon>
    </lineage>
</organism>
<dbReference type="SUPFAM" id="SSF140459">
    <property type="entry name" value="PE/PPE dimer-like"/>
    <property type="match status" value="1"/>
</dbReference>
<dbReference type="PANTHER" id="PTHR46766:SF1">
    <property type="entry name" value="GLUTAMINE-RICH PROTEIN 2"/>
    <property type="match status" value="1"/>
</dbReference>
<dbReference type="RefSeq" id="WP_231608877.1">
    <property type="nucleotide sequence ID" value="NZ_AP022572.1"/>
</dbReference>
<protein>
    <recommendedName>
        <fullName evidence="2">PPE domain-containing protein</fullName>
    </recommendedName>
</protein>
<dbReference type="Gene3D" id="1.20.1260.20">
    <property type="entry name" value="PPE superfamily"/>
    <property type="match status" value="1"/>
</dbReference>
<reference evidence="3 4" key="1">
    <citation type="journal article" date="2019" name="Emerg. Microbes Infect.">
        <title>Comprehensive subspecies identification of 175 nontuberculous mycobacteria species based on 7547 genomic profiles.</title>
        <authorList>
            <person name="Matsumoto Y."/>
            <person name="Kinjo T."/>
            <person name="Motooka D."/>
            <person name="Nabeya D."/>
            <person name="Jung N."/>
            <person name="Uechi K."/>
            <person name="Horii T."/>
            <person name="Iida T."/>
            <person name="Fujita J."/>
            <person name="Nakamura S."/>
        </authorList>
    </citation>
    <scope>NUCLEOTIDE SEQUENCE [LARGE SCALE GENOMIC DNA]</scope>
    <source>
        <strain evidence="3 4">JCM 12657</strain>
    </source>
</reference>
<accession>A0A7I7L9A7</accession>
<dbReference type="AlphaFoldDB" id="A0A7I7L9A7"/>
<dbReference type="FunFam" id="1.20.1260.20:FF:000001">
    <property type="entry name" value="PPE family protein PPE41"/>
    <property type="match status" value="1"/>
</dbReference>
<keyword evidence="4" id="KW-1185">Reference proteome</keyword>
<gene>
    <name evidence="3" type="ORF">MSHO_17490</name>
</gene>
<sequence length="319" mass="31008">MNFMMLPPEINSARIFAGAGGGPTLAAAAAWDGLAADLASAAQAFSAITMGLVGEAWQGAAATAMAAAARPYASWLGTAAARAAVTAAQANAAAAVFEAAQAATAHPELVAANRNQLVSLVVSNLFGQNAPAIASTEAAYDQLWAQDVAAMAGYHSGASAVAAQLAPWQQALRTLQNRVAGATTALPSSGPAAAAALPGAAAVGFPVLHIGNIGFANLSVGNIGDYNLGSGNTGSFNLGSGNIGDASLGSGNAGNANLGSGNQGFFNLGSGNTGNINFGSGNRLGSLNFGLGNAVGDANFGWGNAGSSNLGLGNFGSLN</sequence>
<dbReference type="KEGG" id="msho:MSHO_17490"/>
<evidence type="ECO:0000256" key="1">
    <source>
        <dbReference type="ARBA" id="ARBA00010652"/>
    </source>
</evidence>
<feature type="domain" description="PPE" evidence="2">
    <location>
        <begin position="2"/>
        <end position="165"/>
    </location>
</feature>
<dbReference type="InterPro" id="IPR002989">
    <property type="entry name" value="Mycobac_pentapep"/>
</dbReference>
<evidence type="ECO:0000313" key="4">
    <source>
        <dbReference type="Proteomes" id="UP000467164"/>
    </source>
</evidence>
<comment type="similarity">
    <text evidence="1">Belongs to the mycobacterial PPE family.</text>
</comment>
<name>A0A7I7L9A7_9MYCO</name>
<dbReference type="Proteomes" id="UP000467164">
    <property type="component" value="Chromosome"/>
</dbReference>
<evidence type="ECO:0000259" key="2">
    <source>
        <dbReference type="Pfam" id="PF00823"/>
    </source>
</evidence>
<dbReference type="InterPro" id="IPR000030">
    <property type="entry name" value="PPE_dom"/>
</dbReference>
<dbReference type="GO" id="GO:0052572">
    <property type="term" value="P:response to host immune response"/>
    <property type="evidence" value="ECO:0007669"/>
    <property type="project" value="TreeGrafter"/>
</dbReference>
<dbReference type="PANTHER" id="PTHR46766">
    <property type="entry name" value="GLUTAMINE-RICH PROTEIN 2"/>
    <property type="match status" value="1"/>
</dbReference>
<dbReference type="EMBL" id="AP022572">
    <property type="protein sequence ID" value="BBX56404.1"/>
    <property type="molecule type" value="Genomic_DNA"/>
</dbReference>
<proteinExistence type="inferred from homology"/>
<dbReference type="Pfam" id="PF01469">
    <property type="entry name" value="Pentapeptide_2"/>
    <property type="match status" value="1"/>
</dbReference>
<evidence type="ECO:0000313" key="3">
    <source>
        <dbReference type="EMBL" id="BBX56404.1"/>
    </source>
</evidence>
<dbReference type="Pfam" id="PF00823">
    <property type="entry name" value="PPE"/>
    <property type="match status" value="1"/>
</dbReference>
<dbReference type="InterPro" id="IPR038332">
    <property type="entry name" value="PPE_sf"/>
</dbReference>